<reference evidence="2 3" key="1">
    <citation type="submission" date="2020-07" db="EMBL/GenBank/DDBJ databases">
        <title>Whole genome sequence of Sphingobium yanoikuyae A3.</title>
        <authorList>
            <person name="Han S.-S."/>
        </authorList>
    </citation>
    <scope>NUCLEOTIDE SEQUENCE [LARGE SCALE GENOMIC DNA]</scope>
    <source>
        <strain evidence="2 3">A3</strain>
    </source>
</reference>
<dbReference type="Proteomes" id="UP000515377">
    <property type="component" value="Chromosome"/>
</dbReference>
<organism evidence="2 3">
    <name type="scientific">Sphingobium yanoikuyae</name>
    <name type="common">Sphingomonas yanoikuyae</name>
    <dbReference type="NCBI Taxonomy" id="13690"/>
    <lineage>
        <taxon>Bacteria</taxon>
        <taxon>Pseudomonadati</taxon>
        <taxon>Pseudomonadota</taxon>
        <taxon>Alphaproteobacteria</taxon>
        <taxon>Sphingomonadales</taxon>
        <taxon>Sphingomonadaceae</taxon>
        <taxon>Sphingobium</taxon>
    </lineage>
</organism>
<dbReference type="AlphaFoldDB" id="A0A9X7U6M3"/>
<protein>
    <submittedName>
        <fullName evidence="2">Helix-turn-helix transcriptional regulator</fullName>
    </submittedName>
</protein>
<evidence type="ECO:0000313" key="3">
    <source>
        <dbReference type="Proteomes" id="UP000515377"/>
    </source>
</evidence>
<evidence type="ECO:0000259" key="1">
    <source>
        <dbReference type="PROSITE" id="PS50943"/>
    </source>
</evidence>
<dbReference type="Pfam" id="PF01381">
    <property type="entry name" value="HTH_3"/>
    <property type="match status" value="1"/>
</dbReference>
<dbReference type="InterPro" id="IPR010982">
    <property type="entry name" value="Lambda_DNA-bd_dom_sf"/>
</dbReference>
<dbReference type="GO" id="GO:0003677">
    <property type="term" value="F:DNA binding"/>
    <property type="evidence" value="ECO:0007669"/>
    <property type="project" value="InterPro"/>
</dbReference>
<dbReference type="CDD" id="cd00093">
    <property type="entry name" value="HTH_XRE"/>
    <property type="match status" value="1"/>
</dbReference>
<dbReference type="EMBL" id="CP060122">
    <property type="protein sequence ID" value="QNG44686.1"/>
    <property type="molecule type" value="Genomic_DNA"/>
</dbReference>
<sequence length="59" mass="6441">MEERGRASILAKKARVSVSTVTRIASGQRSPSKRMIERIVAASDGELSYADFFIPAEAE</sequence>
<evidence type="ECO:0000313" key="2">
    <source>
        <dbReference type="EMBL" id="QNG44686.1"/>
    </source>
</evidence>
<gene>
    <name evidence="2" type="ORF">H3V42_22970</name>
</gene>
<dbReference type="InterPro" id="IPR001387">
    <property type="entry name" value="Cro/C1-type_HTH"/>
</dbReference>
<accession>A0A9X7U6M3</accession>
<dbReference type="SUPFAM" id="SSF47413">
    <property type="entry name" value="lambda repressor-like DNA-binding domains"/>
    <property type="match status" value="1"/>
</dbReference>
<name>A0A9X7U6M3_SPHYA</name>
<dbReference type="Gene3D" id="1.10.260.40">
    <property type="entry name" value="lambda repressor-like DNA-binding domains"/>
    <property type="match status" value="1"/>
</dbReference>
<dbReference type="PROSITE" id="PS50943">
    <property type="entry name" value="HTH_CROC1"/>
    <property type="match status" value="1"/>
</dbReference>
<proteinExistence type="predicted"/>
<feature type="domain" description="HTH cro/C1-type" evidence="1">
    <location>
        <begin position="10"/>
        <end position="50"/>
    </location>
</feature>